<dbReference type="SUPFAM" id="SSF55785">
    <property type="entry name" value="PYP-like sensor domain (PAS domain)"/>
    <property type="match status" value="1"/>
</dbReference>
<dbReference type="Pfam" id="PF00990">
    <property type="entry name" value="GGDEF"/>
    <property type="match status" value="1"/>
</dbReference>
<feature type="region of interest" description="Disordered" evidence="1">
    <location>
        <begin position="141"/>
        <end position="161"/>
    </location>
</feature>
<feature type="domain" description="GGDEF" evidence="4">
    <location>
        <begin position="585"/>
        <end position="721"/>
    </location>
</feature>
<dbReference type="Gene3D" id="3.30.450.20">
    <property type="entry name" value="PAS domain"/>
    <property type="match status" value="1"/>
</dbReference>
<feature type="compositionally biased region" description="Basic residues" evidence="1">
    <location>
        <begin position="97"/>
        <end position="107"/>
    </location>
</feature>
<dbReference type="Gene3D" id="6.10.340.10">
    <property type="match status" value="1"/>
</dbReference>
<dbReference type="PROSITE" id="PS50885">
    <property type="entry name" value="HAMP"/>
    <property type="match status" value="1"/>
</dbReference>
<proteinExistence type="predicted"/>
<dbReference type="NCBIfam" id="TIGR00229">
    <property type="entry name" value="sensory_box"/>
    <property type="match status" value="1"/>
</dbReference>
<keyword evidence="2" id="KW-0812">Transmembrane</keyword>
<feature type="transmembrane region" description="Helical" evidence="2">
    <location>
        <begin position="337"/>
        <end position="355"/>
    </location>
</feature>
<dbReference type="GO" id="GO:0016020">
    <property type="term" value="C:membrane"/>
    <property type="evidence" value="ECO:0007669"/>
    <property type="project" value="InterPro"/>
</dbReference>
<feature type="transmembrane region" description="Helical" evidence="2">
    <location>
        <begin position="198"/>
        <end position="221"/>
    </location>
</feature>
<dbReference type="PANTHER" id="PTHR44757:SF2">
    <property type="entry name" value="BIOFILM ARCHITECTURE MAINTENANCE PROTEIN MBAA"/>
    <property type="match status" value="1"/>
</dbReference>
<evidence type="ECO:0000256" key="1">
    <source>
        <dbReference type="SAM" id="MobiDB-lite"/>
    </source>
</evidence>
<keyword evidence="2" id="KW-1133">Transmembrane helix</keyword>
<name>A0A2I6S6T7_9RHOO</name>
<sequence length="737" mass="80338">MSKVTATVCGKLTMSLAVTKVGVSTCCRSRWISSSDDDATLPAILHPAVLRADPGGAGRDRAGRGVRDRASRQSGPCARHRQGRQPVPGPQPQFRQRPLRGARRPARPRAGARAFLSQTRRHDPPSGQCLLGAIELHRPCHAARGARQRRRSHRSRRERAARDRLRLDPTVRRARASRPAFRGLSLKRHGNGSLERRLLLALAAAAVLFGIVAGAAVYRVAYDHETERSRHTLDSLVATVQSSASIAVFVTSEEIGRDVMDGLLRNDEILAVLLESDSGYQVMRWNDHTPPRWDPGTEMSFPLYEPTFPRARIGQLTILPDIVLLAQRAQRAALHQLALLLGQTALLGIIGVVAFRRVVGRPLSRLTRQLQRVNPGSGERIEVPPRHSKTEIGLLADSVNGYLAASEAAIESERALRERVESMEAHYKRIFESTSVGVMVLDLDGRLINSNAVLSERLQGVEAADPAGGARGADFFSRLFMRPDKAWVLVEDARSTGHVAAADLELVGDPEAPRQWVHCLLSVSRAADGGFRFIEGVLYDVTSRREREQAALRVAERDGLTDLINRRGAEAYIDRALAEAERNAAGCALLYIDLDGFKQANDTWGHAGGDALLVEVAHRLSAVLRRSSDLVARVGGDEFVLACYGCRKNDEAMREFARAVLSALSAPIRLADGAEVQIGASIGLASYPDDGANRSALLFAADRAMYAAKRLGRNRCVLAGSEEEAAASDQLGRRSDS</sequence>
<dbReference type="InterPro" id="IPR003660">
    <property type="entry name" value="HAMP_dom"/>
</dbReference>
<keyword evidence="6" id="KW-1185">Reference proteome</keyword>
<evidence type="ECO:0008006" key="7">
    <source>
        <dbReference type="Google" id="ProtNLM"/>
    </source>
</evidence>
<dbReference type="CDD" id="cd06225">
    <property type="entry name" value="HAMP"/>
    <property type="match status" value="1"/>
</dbReference>
<dbReference type="InterPro" id="IPR043128">
    <property type="entry name" value="Rev_trsase/Diguanyl_cyclase"/>
</dbReference>
<dbReference type="InterPro" id="IPR052155">
    <property type="entry name" value="Biofilm_reg_signaling"/>
</dbReference>
<dbReference type="NCBIfam" id="TIGR00254">
    <property type="entry name" value="GGDEF"/>
    <property type="match status" value="1"/>
</dbReference>
<feature type="region of interest" description="Disordered" evidence="1">
    <location>
        <begin position="52"/>
        <end position="129"/>
    </location>
</feature>
<evidence type="ECO:0000256" key="2">
    <source>
        <dbReference type="SAM" id="Phobius"/>
    </source>
</evidence>
<dbReference type="CDD" id="cd01949">
    <property type="entry name" value="GGDEF"/>
    <property type="match status" value="1"/>
</dbReference>
<dbReference type="InterPro" id="IPR000014">
    <property type="entry name" value="PAS"/>
</dbReference>
<evidence type="ECO:0000259" key="4">
    <source>
        <dbReference type="PROSITE" id="PS50887"/>
    </source>
</evidence>
<dbReference type="GO" id="GO:0007165">
    <property type="term" value="P:signal transduction"/>
    <property type="evidence" value="ECO:0007669"/>
    <property type="project" value="InterPro"/>
</dbReference>
<gene>
    <name evidence="5" type="ORF">C0099_08530</name>
</gene>
<organism evidence="5 6">
    <name type="scientific">Pseudazoarcus pumilus</name>
    <dbReference type="NCBI Taxonomy" id="2067960"/>
    <lineage>
        <taxon>Bacteria</taxon>
        <taxon>Pseudomonadati</taxon>
        <taxon>Pseudomonadota</taxon>
        <taxon>Betaproteobacteria</taxon>
        <taxon>Rhodocyclales</taxon>
        <taxon>Zoogloeaceae</taxon>
        <taxon>Pseudazoarcus</taxon>
    </lineage>
</organism>
<reference evidence="5 6" key="1">
    <citation type="submission" date="2018-01" db="EMBL/GenBank/DDBJ databases">
        <authorList>
            <person name="Fu G.-Y."/>
        </authorList>
    </citation>
    <scope>NUCLEOTIDE SEQUENCE [LARGE SCALE GENOMIC DNA]</scope>
    <source>
        <strain evidence="5 6">SY39</strain>
    </source>
</reference>
<evidence type="ECO:0000313" key="6">
    <source>
        <dbReference type="Proteomes" id="UP000242205"/>
    </source>
</evidence>
<accession>A0A2I6S6T7</accession>
<dbReference type="Proteomes" id="UP000242205">
    <property type="component" value="Chromosome"/>
</dbReference>
<dbReference type="SUPFAM" id="SSF55073">
    <property type="entry name" value="Nucleotide cyclase"/>
    <property type="match status" value="1"/>
</dbReference>
<dbReference type="Gene3D" id="3.30.70.270">
    <property type="match status" value="1"/>
</dbReference>
<evidence type="ECO:0000313" key="5">
    <source>
        <dbReference type="EMBL" id="AUN94977.1"/>
    </source>
</evidence>
<dbReference type="KEGG" id="atw:C0099_08530"/>
<dbReference type="PANTHER" id="PTHR44757">
    <property type="entry name" value="DIGUANYLATE CYCLASE DGCP"/>
    <property type="match status" value="1"/>
</dbReference>
<dbReference type="PROSITE" id="PS50887">
    <property type="entry name" value="GGDEF"/>
    <property type="match status" value="1"/>
</dbReference>
<keyword evidence="2" id="KW-0472">Membrane</keyword>
<dbReference type="AlphaFoldDB" id="A0A2I6S6T7"/>
<feature type="domain" description="HAMP" evidence="3">
    <location>
        <begin position="357"/>
        <end position="411"/>
    </location>
</feature>
<dbReference type="EMBL" id="CP025682">
    <property type="protein sequence ID" value="AUN94977.1"/>
    <property type="molecule type" value="Genomic_DNA"/>
</dbReference>
<dbReference type="InterPro" id="IPR029787">
    <property type="entry name" value="Nucleotide_cyclase"/>
</dbReference>
<dbReference type="OrthoDB" id="8929028at2"/>
<feature type="compositionally biased region" description="Basic and acidic residues" evidence="1">
    <location>
        <begin position="58"/>
        <end position="71"/>
    </location>
</feature>
<protein>
    <recommendedName>
        <fullName evidence="7">Diguanylate cyclase</fullName>
    </recommendedName>
</protein>
<dbReference type="SMART" id="SM00267">
    <property type="entry name" value="GGDEF"/>
    <property type="match status" value="1"/>
</dbReference>
<dbReference type="InterPro" id="IPR000160">
    <property type="entry name" value="GGDEF_dom"/>
</dbReference>
<evidence type="ECO:0000259" key="3">
    <source>
        <dbReference type="PROSITE" id="PS50885"/>
    </source>
</evidence>
<dbReference type="InterPro" id="IPR035965">
    <property type="entry name" value="PAS-like_dom_sf"/>
</dbReference>
<feature type="compositionally biased region" description="Basic residues" evidence="1">
    <location>
        <begin position="141"/>
        <end position="157"/>
    </location>
</feature>